<dbReference type="EMBL" id="CP033920">
    <property type="protein sequence ID" value="AZA47755.1"/>
    <property type="molecule type" value="Genomic_DNA"/>
</dbReference>
<accession>A0A3G6M354</accession>
<evidence type="ECO:0000313" key="2">
    <source>
        <dbReference type="Proteomes" id="UP000273270"/>
    </source>
</evidence>
<organism evidence="1 2">
    <name type="scientific">Chryseobacterium carnipullorum</name>
    <dbReference type="NCBI Taxonomy" id="1124835"/>
    <lineage>
        <taxon>Bacteria</taxon>
        <taxon>Pseudomonadati</taxon>
        <taxon>Bacteroidota</taxon>
        <taxon>Flavobacteriia</taxon>
        <taxon>Flavobacteriales</taxon>
        <taxon>Weeksellaceae</taxon>
        <taxon>Chryseobacterium group</taxon>
        <taxon>Chryseobacterium</taxon>
    </lineage>
</organism>
<gene>
    <name evidence="1" type="ORF">EG346_05920</name>
</gene>
<dbReference type="KEGG" id="ccau:EG346_05920"/>
<proteinExistence type="predicted"/>
<dbReference type="AlphaFoldDB" id="A0A3G6M354"/>
<dbReference type="Proteomes" id="UP000273270">
    <property type="component" value="Chromosome"/>
</dbReference>
<keyword evidence="2" id="KW-1185">Reference proteome</keyword>
<sequence>MKLKTIKNNNTMSKKITQTNPIRVYAEMREKEFALVQIVDYYNETFRYEIIHSVTATVFPNKVVAQMAVNEFKRFNPGIDVENFKYVEVLNYKK</sequence>
<evidence type="ECO:0000313" key="1">
    <source>
        <dbReference type="EMBL" id="AZA47755.1"/>
    </source>
</evidence>
<reference evidence="2" key="1">
    <citation type="submission" date="2018-11" db="EMBL/GenBank/DDBJ databases">
        <title>Proposal to divide the Flavobacteriaceae and reorganize its genera based on Amino Acid Identity values calculated from whole genome sequences.</title>
        <authorList>
            <person name="Nicholson A.C."/>
            <person name="Gulvik C.A."/>
            <person name="Whitney A.M."/>
            <person name="Humrighouse B.W."/>
            <person name="Bell M."/>
            <person name="Holmes B."/>
            <person name="Steigerwalt A.G."/>
            <person name="Villarma A."/>
            <person name="Sheth M."/>
            <person name="Batra D."/>
            <person name="Pryor J."/>
            <person name="Bernardet J.-F."/>
            <person name="Hugo C."/>
            <person name="Kampfer P."/>
            <person name="Newman J."/>
            <person name="McQuiston J.R."/>
        </authorList>
    </citation>
    <scope>NUCLEOTIDE SEQUENCE [LARGE SCALE GENOMIC DNA]</scope>
    <source>
        <strain evidence="2">G0188</strain>
    </source>
</reference>
<protein>
    <submittedName>
        <fullName evidence="1">Uncharacterized protein</fullName>
    </submittedName>
</protein>
<name>A0A3G6M354_CHRCU</name>